<dbReference type="GeneID" id="39738962"/>
<dbReference type="VEuPathDB" id="PlasmoDB:PRELSG_1453000"/>
<accession>A0A1J1HBG9</accession>
<keyword evidence="2" id="KW-1185">Reference proteome</keyword>
<sequence>MVLNEPSICLICDKEAFKWIPLIINEWKIKYLFCNDEKLKNCFIDTFGLFDAQTNTTNDIFNYLDHLNPENVDLLFLALSTNVFHELVIEHIIKQKKFFYVFSSNLPTLNIQKLENFRILLNNFNTTTDIIYDVKEEFKNNNKQFYWNIFNPLLNERVFYTLKSVLNEIGYIYGVQIESTFIPFFVENEEVKNILFYRAVLIISLIEFLFEKSKYVLAKCYSIKNENALINCISGNVIFDSLNCNFNISTNSPNKIFVLKIYGENGFINVSYNKEHSCFQLQRCLNHYEYPSLFIGDSQQSVLNELKYFIEEKLYTNKYVNNYIDSMHVSLCLWKSEGANISLENEKSNYANENNNDKKIVIENKCVAA</sequence>
<dbReference type="EMBL" id="LN835309">
    <property type="protein sequence ID" value="CRH02796.1"/>
    <property type="molecule type" value="Genomic_DNA"/>
</dbReference>
<dbReference type="Proteomes" id="UP000220158">
    <property type="component" value="Chromosome 14"/>
</dbReference>
<dbReference type="RefSeq" id="XP_028535316.1">
    <property type="nucleotide sequence ID" value="XM_028679620.1"/>
</dbReference>
<gene>
    <name evidence="1" type="ORF">PRELSG_1453000</name>
</gene>
<dbReference type="KEGG" id="prel:PRELSG_1453000"/>
<reference evidence="1 2" key="1">
    <citation type="submission" date="2015-04" db="EMBL/GenBank/DDBJ databases">
        <authorList>
            <consortium name="Pathogen Informatics"/>
        </authorList>
    </citation>
    <scope>NUCLEOTIDE SEQUENCE [LARGE SCALE GENOMIC DNA]</scope>
    <source>
        <strain evidence="1 2">SGS1</strain>
    </source>
</reference>
<evidence type="ECO:0000313" key="2">
    <source>
        <dbReference type="Proteomes" id="UP000220158"/>
    </source>
</evidence>
<evidence type="ECO:0000313" key="1">
    <source>
        <dbReference type="EMBL" id="CRH02796.1"/>
    </source>
</evidence>
<protein>
    <submittedName>
        <fullName evidence="1">Uncharacterized protein</fullName>
    </submittedName>
</protein>
<dbReference type="OMA" id="FYWNIFN"/>
<name>A0A1J1HBG9_PLARL</name>
<dbReference type="OrthoDB" id="64915at2759"/>
<organism evidence="1 2">
    <name type="scientific">Plasmodium relictum</name>
    <dbReference type="NCBI Taxonomy" id="85471"/>
    <lineage>
        <taxon>Eukaryota</taxon>
        <taxon>Sar</taxon>
        <taxon>Alveolata</taxon>
        <taxon>Apicomplexa</taxon>
        <taxon>Aconoidasida</taxon>
        <taxon>Haemosporida</taxon>
        <taxon>Plasmodiidae</taxon>
        <taxon>Plasmodium</taxon>
        <taxon>Plasmodium (Haemamoeba)</taxon>
    </lineage>
</organism>
<proteinExistence type="predicted"/>
<dbReference type="AlphaFoldDB" id="A0A1J1HBG9"/>